<dbReference type="Gene3D" id="3.40.50.300">
    <property type="entry name" value="P-loop containing nucleotide triphosphate hydrolases"/>
    <property type="match status" value="1"/>
</dbReference>
<dbReference type="InterPro" id="IPR027417">
    <property type="entry name" value="P-loop_NTPase"/>
</dbReference>
<dbReference type="RefSeq" id="WP_382037882.1">
    <property type="nucleotide sequence ID" value="NZ_JBHSKJ010000003.1"/>
</dbReference>
<keyword evidence="6 8" id="KW-0472">Membrane</keyword>
<feature type="region of interest" description="Disordered" evidence="7">
    <location>
        <begin position="644"/>
        <end position="684"/>
    </location>
</feature>
<name>A0ABV9ZSR8_9ACTN</name>
<evidence type="ECO:0000313" key="12">
    <source>
        <dbReference type="Proteomes" id="UP001596222"/>
    </source>
</evidence>
<evidence type="ECO:0000313" key="11">
    <source>
        <dbReference type="EMBL" id="MFC5144207.1"/>
    </source>
</evidence>
<feature type="transmembrane region" description="Helical" evidence="8">
    <location>
        <begin position="184"/>
        <end position="209"/>
    </location>
</feature>
<dbReference type="EMBL" id="JBHSKJ010000003">
    <property type="protein sequence ID" value="MFC5144207.1"/>
    <property type="molecule type" value="Genomic_DNA"/>
</dbReference>
<evidence type="ECO:0000256" key="3">
    <source>
        <dbReference type="ARBA" id="ARBA00022741"/>
    </source>
</evidence>
<dbReference type="SUPFAM" id="SSF90123">
    <property type="entry name" value="ABC transporter transmembrane region"/>
    <property type="match status" value="1"/>
</dbReference>
<dbReference type="Proteomes" id="UP001596222">
    <property type="component" value="Unassembled WGS sequence"/>
</dbReference>
<evidence type="ECO:0000259" key="10">
    <source>
        <dbReference type="PROSITE" id="PS50929"/>
    </source>
</evidence>
<gene>
    <name evidence="11" type="ORF">ACFPP6_05840</name>
</gene>
<feature type="compositionally biased region" description="Low complexity" evidence="7">
    <location>
        <begin position="647"/>
        <end position="670"/>
    </location>
</feature>
<keyword evidence="2 8" id="KW-0812">Transmembrane</keyword>
<keyword evidence="12" id="KW-1185">Reference proteome</keyword>
<reference evidence="12" key="1">
    <citation type="journal article" date="2019" name="Int. J. Syst. Evol. Microbiol.">
        <title>The Global Catalogue of Microorganisms (GCM) 10K type strain sequencing project: providing services to taxonomists for standard genome sequencing and annotation.</title>
        <authorList>
            <consortium name="The Broad Institute Genomics Platform"/>
            <consortium name="The Broad Institute Genome Sequencing Center for Infectious Disease"/>
            <person name="Wu L."/>
            <person name="Ma J."/>
        </authorList>
    </citation>
    <scope>NUCLEOTIDE SEQUENCE [LARGE SCALE GENOMIC DNA]</scope>
    <source>
        <strain evidence="12">CGMCC 4.1641</strain>
    </source>
</reference>
<evidence type="ECO:0000259" key="9">
    <source>
        <dbReference type="PROSITE" id="PS50893"/>
    </source>
</evidence>
<proteinExistence type="predicted"/>
<dbReference type="Gene3D" id="1.20.1560.10">
    <property type="entry name" value="ABC transporter type 1, transmembrane domain"/>
    <property type="match status" value="1"/>
</dbReference>
<dbReference type="InterPro" id="IPR003439">
    <property type="entry name" value="ABC_transporter-like_ATP-bd"/>
</dbReference>
<evidence type="ECO:0000256" key="2">
    <source>
        <dbReference type="ARBA" id="ARBA00022692"/>
    </source>
</evidence>
<dbReference type="PANTHER" id="PTHR43394">
    <property type="entry name" value="ATP-DEPENDENT PERMEASE MDL1, MITOCHONDRIAL"/>
    <property type="match status" value="1"/>
</dbReference>
<evidence type="ECO:0000256" key="4">
    <source>
        <dbReference type="ARBA" id="ARBA00022840"/>
    </source>
</evidence>
<dbReference type="InterPro" id="IPR003593">
    <property type="entry name" value="AAA+_ATPase"/>
</dbReference>
<dbReference type="PROSITE" id="PS50893">
    <property type="entry name" value="ABC_TRANSPORTER_2"/>
    <property type="match status" value="1"/>
</dbReference>
<dbReference type="SUPFAM" id="SSF52540">
    <property type="entry name" value="P-loop containing nucleoside triphosphate hydrolases"/>
    <property type="match status" value="1"/>
</dbReference>
<dbReference type="InterPro" id="IPR011527">
    <property type="entry name" value="ABC1_TM_dom"/>
</dbReference>
<dbReference type="GO" id="GO:0005524">
    <property type="term" value="F:ATP binding"/>
    <property type="evidence" value="ECO:0007669"/>
    <property type="project" value="UniProtKB-KW"/>
</dbReference>
<dbReference type="PANTHER" id="PTHR43394:SF1">
    <property type="entry name" value="ATP-BINDING CASSETTE SUB-FAMILY B MEMBER 10, MITOCHONDRIAL"/>
    <property type="match status" value="1"/>
</dbReference>
<evidence type="ECO:0000256" key="8">
    <source>
        <dbReference type="SAM" id="Phobius"/>
    </source>
</evidence>
<dbReference type="SMART" id="SM00382">
    <property type="entry name" value="AAA"/>
    <property type="match status" value="1"/>
</dbReference>
<evidence type="ECO:0000256" key="5">
    <source>
        <dbReference type="ARBA" id="ARBA00022989"/>
    </source>
</evidence>
<organism evidence="11 12">
    <name type="scientific">Streptomyces aureoversilis</name>
    <dbReference type="NCBI Taxonomy" id="67277"/>
    <lineage>
        <taxon>Bacteria</taxon>
        <taxon>Bacillati</taxon>
        <taxon>Actinomycetota</taxon>
        <taxon>Actinomycetes</taxon>
        <taxon>Kitasatosporales</taxon>
        <taxon>Streptomycetaceae</taxon>
        <taxon>Streptomyces</taxon>
    </lineage>
</organism>
<dbReference type="PROSITE" id="PS50929">
    <property type="entry name" value="ABC_TM1F"/>
    <property type="match status" value="1"/>
</dbReference>
<feature type="domain" description="ABC transporter" evidence="9">
    <location>
        <begin position="392"/>
        <end position="633"/>
    </location>
</feature>
<keyword evidence="4 11" id="KW-0067">ATP-binding</keyword>
<evidence type="ECO:0000256" key="1">
    <source>
        <dbReference type="ARBA" id="ARBA00004651"/>
    </source>
</evidence>
<protein>
    <submittedName>
        <fullName evidence="11">ABC transporter ATP-binding protein</fullName>
    </submittedName>
</protein>
<sequence>MTPFARRPPRPIPVSESEVLLFGGALRHDKAFVNHERPLLRLSFWSMARQLPAMVATVTRAAWREDRPALLALVGAELGQGLTRAFGLVAANRALTALFTAGPTAERLREALPSLLAVTSVAAATALLSAVSVAAAGQLEPKVERVCTARFYRGAVRVELAVLEDKDFHRLLDAGRFGTDSVRLMIGSSVTVVNAVVGLAASAGVLALLHPSLVPMLLLVAAPKGWGAVVTARRQYASRHAWIEHRRAISVITSTLTGLDTAAEIRVHGAGRMLVGAYDDMAATVEKEQQRLARAEAVTRTAASALSGTAALVVYGALWLLLASGGMPLAVAGTAVIAVRAAGASLTALVTQVNRLYEEAMYLSDLERACVEAERHAIPEGGTPMAPGVKEIRLEKVTFVYPGAAAPALSEVSLTVPPGKVVALVGANGSGKTTLSKLVAGLYLPTSGQLYWNGVEIHDADRDLLFDQVAVLSQDFPRWPMTARANVHIGRPGMPPDQDRIERAAAESGATGVIDSLPHQWDSLVVKGFERGTQISGGQWQRLGSARARYRRAPLLIVDEPTSALDPKAEAEAFQSLRSLTDGGTTVLLITHRLAATATADLIYVLDNGRVVGEGTHEELMAVDGGLYRSMYELQAAQYGFGAPRTAPAGQAPASAQTAASASAHAASDPALHKSSPHAQPAQT</sequence>
<comment type="caution">
    <text evidence="11">The sequence shown here is derived from an EMBL/GenBank/DDBJ whole genome shotgun (WGS) entry which is preliminary data.</text>
</comment>
<feature type="transmembrane region" description="Helical" evidence="8">
    <location>
        <begin position="301"/>
        <end position="323"/>
    </location>
</feature>
<accession>A0ABV9ZSR8</accession>
<keyword evidence="5 8" id="KW-1133">Transmembrane helix</keyword>
<evidence type="ECO:0000256" key="7">
    <source>
        <dbReference type="SAM" id="MobiDB-lite"/>
    </source>
</evidence>
<keyword evidence="3" id="KW-0547">Nucleotide-binding</keyword>
<dbReference type="InterPro" id="IPR039421">
    <property type="entry name" value="Type_1_exporter"/>
</dbReference>
<comment type="subcellular location">
    <subcellularLocation>
        <location evidence="1">Cell membrane</location>
        <topology evidence="1">Multi-pass membrane protein</topology>
    </subcellularLocation>
</comment>
<dbReference type="InterPro" id="IPR036640">
    <property type="entry name" value="ABC1_TM_sf"/>
</dbReference>
<evidence type="ECO:0000256" key="6">
    <source>
        <dbReference type="ARBA" id="ARBA00023136"/>
    </source>
</evidence>
<dbReference type="Pfam" id="PF00005">
    <property type="entry name" value="ABC_tran"/>
    <property type="match status" value="1"/>
</dbReference>
<feature type="domain" description="ABC transmembrane type-1" evidence="10">
    <location>
        <begin position="78"/>
        <end position="358"/>
    </location>
</feature>